<comment type="caution">
    <text evidence="1">The sequence shown here is derived from an EMBL/GenBank/DDBJ whole genome shotgun (WGS) entry which is preliminary data.</text>
</comment>
<evidence type="ECO:0000313" key="2">
    <source>
        <dbReference type="Proteomes" id="UP000076625"/>
    </source>
</evidence>
<dbReference type="Pfam" id="PF02566">
    <property type="entry name" value="OsmC"/>
    <property type="match status" value="1"/>
</dbReference>
<dbReference type="STRING" id="1452487.AVW16_06935"/>
<reference evidence="2" key="1">
    <citation type="submission" date="2016-01" db="EMBL/GenBank/DDBJ databases">
        <title>Draft genome of Chromobacterium sp. F49.</title>
        <authorList>
            <person name="Hong K.W."/>
        </authorList>
    </citation>
    <scope>NUCLEOTIDE SEQUENCE [LARGE SCALE GENOMIC DNA]</scope>
    <source>
        <strain evidence="2">CN10</strain>
    </source>
</reference>
<keyword evidence="2" id="KW-1185">Reference proteome</keyword>
<proteinExistence type="predicted"/>
<organism evidence="1 2">
    <name type="scientific">Crenobacter luteus</name>
    <dbReference type="NCBI Taxonomy" id="1452487"/>
    <lineage>
        <taxon>Bacteria</taxon>
        <taxon>Pseudomonadati</taxon>
        <taxon>Pseudomonadota</taxon>
        <taxon>Betaproteobacteria</taxon>
        <taxon>Neisseriales</taxon>
        <taxon>Neisseriaceae</taxon>
        <taxon>Crenobacter</taxon>
    </lineage>
</organism>
<dbReference type="EMBL" id="LQQU01000009">
    <property type="protein sequence ID" value="KZE34202.1"/>
    <property type="molecule type" value="Genomic_DNA"/>
</dbReference>
<dbReference type="InterPro" id="IPR003718">
    <property type="entry name" value="OsmC/Ohr_fam"/>
</dbReference>
<dbReference type="InterPro" id="IPR036102">
    <property type="entry name" value="OsmC/Ohrsf"/>
</dbReference>
<dbReference type="InterPro" id="IPR015946">
    <property type="entry name" value="KH_dom-like_a/b"/>
</dbReference>
<dbReference type="SUPFAM" id="SSF82784">
    <property type="entry name" value="OsmC-like"/>
    <property type="match status" value="1"/>
</dbReference>
<sequence>MAEEVIRLTLTQRQDYQFDTRFDGGQSLVADEPPPLGGGAGPAPTQLLLASVANCLTASLLFALRKYREPDAPLSTAAECEVDRNERGRLRVTGIAVTLRLGLPAHAYGKLDRILASFEDFCTVTQSVAAAIPTRVTVVDSLGAVVKVPETA</sequence>
<evidence type="ECO:0000313" key="1">
    <source>
        <dbReference type="EMBL" id="KZE34202.1"/>
    </source>
</evidence>
<protein>
    <submittedName>
        <fullName evidence="1">Peroxiredoxin</fullName>
    </submittedName>
</protein>
<dbReference type="Proteomes" id="UP000076625">
    <property type="component" value="Unassembled WGS sequence"/>
</dbReference>
<dbReference type="RefSeq" id="WP_066610377.1">
    <property type="nucleotide sequence ID" value="NZ_LQQU01000009.1"/>
</dbReference>
<dbReference type="OrthoDB" id="5297623at2"/>
<gene>
    <name evidence="1" type="ORF">AVW16_06935</name>
</gene>
<accession>A0A165FU31</accession>
<dbReference type="AlphaFoldDB" id="A0A165FU31"/>
<dbReference type="Gene3D" id="3.30.300.20">
    <property type="match status" value="1"/>
</dbReference>
<name>A0A165FU31_9NEIS</name>